<evidence type="ECO:0000259" key="6">
    <source>
        <dbReference type="PROSITE" id="PS51755"/>
    </source>
</evidence>
<evidence type="ECO:0000256" key="1">
    <source>
        <dbReference type="ARBA" id="ARBA00005820"/>
    </source>
</evidence>
<dbReference type="Gene3D" id="1.10.10.10">
    <property type="entry name" value="Winged helix-like DNA-binding domain superfamily/Winged helix DNA-binding domain"/>
    <property type="match status" value="1"/>
</dbReference>
<keyword evidence="2" id="KW-0805">Transcription regulation</keyword>
<dbReference type="SUPFAM" id="SSF48452">
    <property type="entry name" value="TPR-like"/>
    <property type="match status" value="1"/>
</dbReference>
<dbReference type="InterPro" id="IPR001867">
    <property type="entry name" value="OmpR/PhoB-type_DNA-bd"/>
</dbReference>
<dbReference type="Gene3D" id="1.25.40.10">
    <property type="entry name" value="Tetratricopeptide repeat domain"/>
    <property type="match status" value="1"/>
</dbReference>
<dbReference type="PANTHER" id="PTHR35807:SF1">
    <property type="entry name" value="TRANSCRIPTIONAL REGULATOR REDD"/>
    <property type="match status" value="1"/>
</dbReference>
<dbReference type="SMART" id="SM01043">
    <property type="entry name" value="BTAD"/>
    <property type="match status" value="1"/>
</dbReference>
<dbReference type="SUPFAM" id="SSF46894">
    <property type="entry name" value="C-terminal effector domain of the bipartite response regulators"/>
    <property type="match status" value="1"/>
</dbReference>
<keyword evidence="4" id="KW-0804">Transcription</keyword>
<organism evidence="7 8">
    <name type="scientific">Actinoplanes ianthinogenes</name>
    <dbReference type="NCBI Taxonomy" id="122358"/>
    <lineage>
        <taxon>Bacteria</taxon>
        <taxon>Bacillati</taxon>
        <taxon>Actinomycetota</taxon>
        <taxon>Actinomycetes</taxon>
        <taxon>Micromonosporales</taxon>
        <taxon>Micromonosporaceae</taxon>
        <taxon>Actinoplanes</taxon>
    </lineage>
</organism>
<dbReference type="InterPro" id="IPR027417">
    <property type="entry name" value="P-loop_NTPase"/>
</dbReference>
<evidence type="ECO:0000256" key="2">
    <source>
        <dbReference type="ARBA" id="ARBA00023015"/>
    </source>
</evidence>
<dbReference type="PRINTS" id="PR00364">
    <property type="entry name" value="DISEASERSIST"/>
</dbReference>
<dbReference type="PROSITE" id="PS51755">
    <property type="entry name" value="OMPR_PHOB"/>
    <property type="match status" value="1"/>
</dbReference>
<comment type="similarity">
    <text evidence="1">Belongs to the AfsR/DnrI/RedD regulatory family.</text>
</comment>
<dbReference type="CDD" id="cd15831">
    <property type="entry name" value="BTAD"/>
    <property type="match status" value="1"/>
</dbReference>
<dbReference type="SUPFAM" id="SSF52540">
    <property type="entry name" value="P-loop containing nucleoside triphosphate hydrolases"/>
    <property type="match status" value="1"/>
</dbReference>
<keyword evidence="8" id="KW-1185">Reference proteome</keyword>
<dbReference type="RefSeq" id="WP_189334000.1">
    <property type="nucleotide sequence ID" value="NZ_AP023356.1"/>
</dbReference>
<dbReference type="EMBL" id="AP023356">
    <property type="protein sequence ID" value="BCJ46518.1"/>
    <property type="molecule type" value="Genomic_DNA"/>
</dbReference>
<evidence type="ECO:0000256" key="5">
    <source>
        <dbReference type="PROSITE-ProRule" id="PRU01091"/>
    </source>
</evidence>
<dbReference type="InterPro" id="IPR051677">
    <property type="entry name" value="AfsR-DnrI-RedD_regulator"/>
</dbReference>
<accession>A0ABN6CMY8</accession>
<evidence type="ECO:0000256" key="3">
    <source>
        <dbReference type="ARBA" id="ARBA00023125"/>
    </source>
</evidence>
<feature type="domain" description="OmpR/PhoB-type" evidence="6">
    <location>
        <begin position="1"/>
        <end position="93"/>
    </location>
</feature>
<evidence type="ECO:0000313" key="7">
    <source>
        <dbReference type="EMBL" id="BCJ46518.1"/>
    </source>
</evidence>
<dbReference type="InterPro" id="IPR016032">
    <property type="entry name" value="Sig_transdc_resp-reg_C-effctor"/>
</dbReference>
<dbReference type="Pfam" id="PF03704">
    <property type="entry name" value="BTAD"/>
    <property type="match status" value="1"/>
</dbReference>
<dbReference type="InterPro" id="IPR005158">
    <property type="entry name" value="BTAD"/>
</dbReference>
<feature type="DNA-binding region" description="OmpR/PhoB-type" evidence="5">
    <location>
        <begin position="1"/>
        <end position="93"/>
    </location>
</feature>
<proteinExistence type="inferred from homology"/>
<dbReference type="SMART" id="SM00862">
    <property type="entry name" value="Trans_reg_C"/>
    <property type="match status" value="1"/>
</dbReference>
<keyword evidence="3 5" id="KW-0238">DNA-binding</keyword>
<dbReference type="Pfam" id="PF00486">
    <property type="entry name" value="Trans_reg_C"/>
    <property type="match status" value="1"/>
</dbReference>
<dbReference type="PANTHER" id="PTHR35807">
    <property type="entry name" value="TRANSCRIPTIONAL REGULATOR REDD-RELATED"/>
    <property type="match status" value="1"/>
</dbReference>
<dbReference type="Proteomes" id="UP000676967">
    <property type="component" value="Chromosome"/>
</dbReference>
<protein>
    <recommendedName>
        <fullName evidence="6">OmpR/PhoB-type domain-containing protein</fullName>
    </recommendedName>
</protein>
<evidence type="ECO:0000256" key="4">
    <source>
        <dbReference type="ARBA" id="ARBA00023163"/>
    </source>
</evidence>
<reference evidence="7 8" key="1">
    <citation type="submission" date="2020-08" db="EMBL/GenBank/DDBJ databases">
        <title>Whole genome shotgun sequence of Actinoplanes ianthinogenes NBRC 13996.</title>
        <authorList>
            <person name="Komaki H."/>
            <person name="Tamura T."/>
        </authorList>
    </citation>
    <scope>NUCLEOTIDE SEQUENCE [LARGE SCALE GENOMIC DNA]</scope>
    <source>
        <strain evidence="7 8">NBRC 13996</strain>
    </source>
</reference>
<dbReference type="InterPro" id="IPR036388">
    <property type="entry name" value="WH-like_DNA-bd_sf"/>
</dbReference>
<dbReference type="Gene3D" id="3.40.50.300">
    <property type="entry name" value="P-loop containing nucleotide triphosphate hydrolases"/>
    <property type="match status" value="1"/>
</dbReference>
<gene>
    <name evidence="7" type="ORF">Aiant_71750</name>
</gene>
<evidence type="ECO:0000313" key="8">
    <source>
        <dbReference type="Proteomes" id="UP000676967"/>
    </source>
</evidence>
<name>A0ABN6CMY8_9ACTN</name>
<sequence>MRWRLLGPVRLVTDEGVEVDPGTGKQLCLLAALLLTPGQVVPAGVLIDRVWGGTPPRSGTPLAPYATRLRRVLDPLIGPDTLRWTAGGYLLDVPPEQVDLYRARRLIHHARSAAGDGDHQRAGELLMHALDGWEPVTLAGVPGAWADRVRTGLTREFLDALAQLGRAGLQVGRAGEVAERLAPFVAEHPTAEDLAAVLMTALAEAGRPAQALEAFARTRGAVADELGAAPGPELTELHTRILRAPAGGRVTPAQLPAPAPGFTGRAAELATLDQRQRLTVVTGPPGVGKSALAVHWGHRARFPDGQLYLDLRGFDRCATAMGAEEAAGDLIVSLDPGRPVPPGPAARSGLLRSLLAGRRALLLLDNARDAEHVRPLLPGAPGPTVVVTSRDRLTGLIASHGATPITLDALDDAHARQLLANRLGDRLAAEPAAGAALAAATAGLPLALVTVAARAALRPGQPLADLAAELAASRLDGMRSPDAATDPRTVFSWSYRALSSGAARLFRLIGAVTDPDLDLAAASALAGEDVTAELAELIAASLLTERRTGRWMMHELLRAYAESLLSPAERDPALTRLALRT</sequence>
<dbReference type="InterPro" id="IPR011990">
    <property type="entry name" value="TPR-like_helical_dom_sf"/>
</dbReference>